<reference evidence="2 3" key="1">
    <citation type="submission" date="2024-06" db="EMBL/GenBank/DDBJ databases">
        <authorList>
            <person name="Chen R.Y."/>
        </authorList>
    </citation>
    <scope>NUCLEOTIDE SEQUENCE [LARGE SCALE GENOMIC DNA]</scope>
    <source>
        <strain evidence="2 3">D2</strain>
    </source>
</reference>
<feature type="chain" id="PRO_5045532060" evidence="1">
    <location>
        <begin position="26"/>
        <end position="215"/>
    </location>
</feature>
<protein>
    <submittedName>
        <fullName evidence="2">Outer membrane beta-barrel domain-containing protein</fullName>
    </submittedName>
</protein>
<keyword evidence="3" id="KW-1185">Reference proteome</keyword>
<organism evidence="2 3">
    <name type="scientific">Catenovulum sediminis</name>
    <dbReference type="NCBI Taxonomy" id="1740262"/>
    <lineage>
        <taxon>Bacteria</taxon>
        <taxon>Pseudomonadati</taxon>
        <taxon>Pseudomonadota</taxon>
        <taxon>Gammaproteobacteria</taxon>
        <taxon>Alteromonadales</taxon>
        <taxon>Alteromonadaceae</taxon>
        <taxon>Catenovulum</taxon>
    </lineage>
</organism>
<feature type="signal peptide" evidence="1">
    <location>
        <begin position="1"/>
        <end position="25"/>
    </location>
</feature>
<proteinExistence type="predicted"/>
<sequence length="215" mass="23819">MEIRHQRVFLAAGLLLYSLSCAAYAQETNNTGVWQAPTAEQREVIEDVLDSENFAIGVQTGVVSIEDFGVSTWLSAQVSYHLSEYFYIKASAGQAKAGQTSFEKLANVSPLLSDEERQFKFYGLAVGYNLLPGESFLTPQLAFNNALSIELGGGNTQFAGNDQFTLTLGINYRLFLTDWLAWDVNMSDYMLDTQITGENKSTHNLNLTTGFAVYF</sequence>
<dbReference type="RefSeq" id="WP_143872814.1">
    <property type="nucleotide sequence ID" value="NZ_CP041660.1"/>
</dbReference>
<dbReference type="Proteomes" id="UP001467690">
    <property type="component" value="Unassembled WGS sequence"/>
</dbReference>
<accession>A0ABV1RL62</accession>
<dbReference type="InterPro" id="IPR030820">
    <property type="entry name" value="OMP_myx_plus_Proteobacteria"/>
</dbReference>
<keyword evidence="1" id="KW-0732">Signal</keyword>
<evidence type="ECO:0000256" key="1">
    <source>
        <dbReference type="SAM" id="SignalP"/>
    </source>
</evidence>
<name>A0ABV1RL62_9ALTE</name>
<comment type="caution">
    <text evidence="2">The sequence shown here is derived from an EMBL/GenBank/DDBJ whole genome shotgun (WGS) entry which is preliminary data.</text>
</comment>
<dbReference type="NCBIfam" id="TIGR04565">
    <property type="entry name" value="OMP_myx_plus"/>
    <property type="match status" value="1"/>
</dbReference>
<gene>
    <name evidence="2" type="ORF">ABS311_17520</name>
</gene>
<evidence type="ECO:0000313" key="3">
    <source>
        <dbReference type="Proteomes" id="UP001467690"/>
    </source>
</evidence>
<evidence type="ECO:0000313" key="2">
    <source>
        <dbReference type="EMBL" id="MER2493682.1"/>
    </source>
</evidence>
<dbReference type="EMBL" id="JBELOE010000265">
    <property type="protein sequence ID" value="MER2493682.1"/>
    <property type="molecule type" value="Genomic_DNA"/>
</dbReference>